<dbReference type="RefSeq" id="WP_120008587.1">
    <property type="nucleotide sequence ID" value="NZ_JALBUU010000004.1"/>
</dbReference>
<comment type="caution">
    <text evidence="1">The sequence shown here is derived from an EMBL/GenBank/DDBJ whole genome shotgun (WGS) entry which is preliminary data.</text>
</comment>
<organism evidence="1 2">
    <name type="scientific">Teichococcus vastitatis</name>
    <dbReference type="NCBI Taxonomy" id="2307076"/>
    <lineage>
        <taxon>Bacteria</taxon>
        <taxon>Pseudomonadati</taxon>
        <taxon>Pseudomonadota</taxon>
        <taxon>Alphaproteobacteria</taxon>
        <taxon>Acetobacterales</taxon>
        <taxon>Roseomonadaceae</taxon>
        <taxon>Roseomonas</taxon>
    </lineage>
</organism>
<keyword evidence="2" id="KW-1185">Reference proteome</keyword>
<gene>
    <name evidence="1" type="ORF">MON41_12695</name>
</gene>
<reference evidence="1 2" key="1">
    <citation type="submission" date="2022-03" db="EMBL/GenBank/DDBJ databases">
        <title>Complete genome analysis of Roseomonas KG 17.1 : a prolific producer of plant growth promoters.</title>
        <authorList>
            <person name="Saadouli I."/>
            <person name="Najjari A."/>
            <person name="Mosbah A."/>
            <person name="Ouzari H.I."/>
        </authorList>
    </citation>
    <scope>NUCLEOTIDE SEQUENCE [LARGE SCALE GENOMIC DNA]</scope>
    <source>
        <strain evidence="1 2">KG17-1</strain>
    </source>
</reference>
<dbReference type="EMBL" id="JALBUU010000004">
    <property type="protein sequence ID" value="MCI0754616.1"/>
    <property type="molecule type" value="Genomic_DNA"/>
</dbReference>
<sequence>MLFPNIAREGLVQDAVTDPGRVRFGAGMRAPALRPAVPPGAVPAVPRGAPVPLPAVAVLPVASVTDADRVRFGAGMRRF</sequence>
<evidence type="ECO:0000313" key="1">
    <source>
        <dbReference type="EMBL" id="MCI0754616.1"/>
    </source>
</evidence>
<name>A0ABS9W5Y6_9PROT</name>
<protein>
    <submittedName>
        <fullName evidence="1">Uncharacterized protein</fullName>
    </submittedName>
</protein>
<dbReference type="Proteomes" id="UP001201985">
    <property type="component" value="Unassembled WGS sequence"/>
</dbReference>
<evidence type="ECO:0000313" key="2">
    <source>
        <dbReference type="Proteomes" id="UP001201985"/>
    </source>
</evidence>
<proteinExistence type="predicted"/>
<accession>A0ABS9W5Y6</accession>